<feature type="transmembrane region" description="Helical" evidence="6">
    <location>
        <begin position="39"/>
        <end position="60"/>
    </location>
</feature>
<comment type="subcellular location">
    <subcellularLocation>
        <location evidence="1">Cell membrane</location>
        <topology evidence="1">Multi-pass membrane protein</topology>
    </subcellularLocation>
</comment>
<dbReference type="Proteomes" id="UP001059380">
    <property type="component" value="Chromosome"/>
</dbReference>
<dbReference type="RefSeq" id="WP_260796519.1">
    <property type="nucleotide sequence ID" value="NZ_CP093313.1"/>
</dbReference>
<keyword evidence="8" id="KW-1185">Reference proteome</keyword>
<evidence type="ECO:0000313" key="7">
    <source>
        <dbReference type="EMBL" id="UWZ86882.1"/>
    </source>
</evidence>
<evidence type="ECO:0000256" key="2">
    <source>
        <dbReference type="ARBA" id="ARBA00022475"/>
    </source>
</evidence>
<dbReference type="Pfam" id="PF03631">
    <property type="entry name" value="Virul_fac_BrkB"/>
    <property type="match status" value="1"/>
</dbReference>
<dbReference type="PANTHER" id="PTHR30213:SF0">
    <property type="entry name" value="UPF0761 MEMBRANE PROTEIN YIHY"/>
    <property type="match status" value="1"/>
</dbReference>
<dbReference type="AlphaFoldDB" id="A0A9J7BXX6"/>
<keyword evidence="2" id="KW-1003">Cell membrane</keyword>
<proteinExistence type="predicted"/>
<evidence type="ECO:0000256" key="5">
    <source>
        <dbReference type="ARBA" id="ARBA00023136"/>
    </source>
</evidence>
<name>A0A9J7BXX6_9BACT</name>
<feature type="transmembrane region" description="Helical" evidence="6">
    <location>
        <begin position="183"/>
        <end position="204"/>
    </location>
</feature>
<dbReference type="PIRSF" id="PIRSF035875">
    <property type="entry name" value="RNase_BN"/>
    <property type="match status" value="1"/>
</dbReference>
<keyword evidence="4 6" id="KW-1133">Transmembrane helix</keyword>
<accession>A0A9J7BXX6</accession>
<evidence type="ECO:0000256" key="6">
    <source>
        <dbReference type="SAM" id="Phobius"/>
    </source>
</evidence>
<feature type="transmembrane region" description="Helical" evidence="6">
    <location>
        <begin position="102"/>
        <end position="128"/>
    </location>
</feature>
<dbReference type="PANTHER" id="PTHR30213">
    <property type="entry name" value="INNER MEMBRANE PROTEIN YHJD"/>
    <property type="match status" value="1"/>
</dbReference>
<dbReference type="InterPro" id="IPR017039">
    <property type="entry name" value="Virul_fac_BrkB"/>
</dbReference>
<reference evidence="7" key="1">
    <citation type="submission" date="2021-04" db="EMBL/GenBank/DDBJ databases">
        <title>Phylogenetic analysis of Acidobacteriaceae.</title>
        <authorList>
            <person name="Qiu L."/>
            <person name="Zhang Q."/>
        </authorList>
    </citation>
    <scope>NUCLEOTIDE SEQUENCE</scope>
    <source>
        <strain evidence="7">DSM 25168</strain>
    </source>
</reference>
<dbReference type="KEGG" id="orp:MOP44_13250"/>
<evidence type="ECO:0000313" key="8">
    <source>
        <dbReference type="Proteomes" id="UP001059380"/>
    </source>
</evidence>
<keyword evidence="5 6" id="KW-0472">Membrane</keyword>
<evidence type="ECO:0000256" key="4">
    <source>
        <dbReference type="ARBA" id="ARBA00022989"/>
    </source>
</evidence>
<evidence type="ECO:0000256" key="1">
    <source>
        <dbReference type="ARBA" id="ARBA00004651"/>
    </source>
</evidence>
<organism evidence="7 8">
    <name type="scientific">Occallatibacter riparius</name>
    <dbReference type="NCBI Taxonomy" id="1002689"/>
    <lineage>
        <taxon>Bacteria</taxon>
        <taxon>Pseudomonadati</taxon>
        <taxon>Acidobacteriota</taxon>
        <taxon>Terriglobia</taxon>
        <taxon>Terriglobales</taxon>
        <taxon>Acidobacteriaceae</taxon>
        <taxon>Occallatibacter</taxon>
    </lineage>
</organism>
<protein>
    <submittedName>
        <fullName evidence="7">YihY/virulence factor BrkB family protein</fullName>
    </submittedName>
</protein>
<keyword evidence="3 6" id="KW-0812">Transmembrane</keyword>
<sequence>MKAQSLWKFGGLTPLRLTQMGIKKMGEDELSTRSSSLSYYFMLALFPMFVFLLSLLGLFAQSGTQLRDRIMTTLAQLTPGSASDLVHNVVNQTLLHSSGVKLAAGILGALWAASGGMSAIITSLNVIYRTKETRSIIKQKLTVLGLTLGLALLMIVAVVLALHGGQIGQLIADHVGLGAAFRISWKILQWPVMFAAMLLSYSLVYYWGPDLKERKWYWVTPGAAVGVAMWLVASLGLRVYLHFFNSYSATYGSLGAVVILMLWLYITGFAILVGGEVNWVIENEDKKAAEFESKRSDLERKLDAAA</sequence>
<dbReference type="EMBL" id="CP093313">
    <property type="protein sequence ID" value="UWZ86882.1"/>
    <property type="molecule type" value="Genomic_DNA"/>
</dbReference>
<feature type="transmembrane region" description="Helical" evidence="6">
    <location>
        <begin position="140"/>
        <end position="163"/>
    </location>
</feature>
<dbReference type="GO" id="GO:0005886">
    <property type="term" value="C:plasma membrane"/>
    <property type="evidence" value="ECO:0007669"/>
    <property type="project" value="UniProtKB-SubCell"/>
</dbReference>
<evidence type="ECO:0000256" key="3">
    <source>
        <dbReference type="ARBA" id="ARBA00022692"/>
    </source>
</evidence>
<dbReference type="NCBIfam" id="TIGR00765">
    <property type="entry name" value="yihY_not_rbn"/>
    <property type="match status" value="1"/>
</dbReference>
<feature type="transmembrane region" description="Helical" evidence="6">
    <location>
        <begin position="253"/>
        <end position="273"/>
    </location>
</feature>
<gene>
    <name evidence="7" type="ORF">MOP44_13250</name>
</gene>
<feature type="transmembrane region" description="Helical" evidence="6">
    <location>
        <begin position="216"/>
        <end position="241"/>
    </location>
</feature>